<evidence type="ECO:0000256" key="1">
    <source>
        <dbReference type="SAM" id="MobiDB-lite"/>
    </source>
</evidence>
<dbReference type="InterPro" id="IPR044033">
    <property type="entry name" value="GpV-like_apex"/>
</dbReference>
<accession>R6TZ08</accession>
<sequence length="116" mass="11698">MGNIYKGTIAGIEGNTARVLPSDAGAKPTAKIVIPWHLRGSTGNLTKGTPVVYVEFDDASGLLLGRADGEWGAYLPGLTAGSISVPEGDVNASGVSLSGHRHGGVEPGSGTTSRPT</sequence>
<dbReference type="Proteomes" id="UP000018162">
    <property type="component" value="Unassembled WGS sequence"/>
</dbReference>
<reference evidence="2" key="1">
    <citation type="submission" date="2012-11" db="EMBL/GenBank/DDBJ databases">
        <title>Dependencies among metagenomic species, viruses, plasmids and units of genetic variation.</title>
        <authorList>
            <person name="Nielsen H.B."/>
            <person name="Almeida M."/>
            <person name="Juncker A.S."/>
            <person name="Rasmussen S."/>
            <person name="Li J."/>
            <person name="Sunagawa S."/>
            <person name="Plichta D."/>
            <person name="Gautier L."/>
            <person name="Le Chatelier E."/>
            <person name="Peletier E."/>
            <person name="Bonde I."/>
            <person name="Nielsen T."/>
            <person name="Manichanh C."/>
            <person name="Arumugam M."/>
            <person name="Batto J."/>
            <person name="Santos M.B.Q.D."/>
            <person name="Blom N."/>
            <person name="Borruel N."/>
            <person name="Burgdorf K.S."/>
            <person name="Boumezbeur F."/>
            <person name="Casellas F."/>
            <person name="Dore J."/>
            <person name="Guarner F."/>
            <person name="Hansen T."/>
            <person name="Hildebrand F."/>
            <person name="Kaas R.S."/>
            <person name="Kennedy S."/>
            <person name="Kristiansen K."/>
            <person name="Kultima J.R."/>
            <person name="Leonard P."/>
            <person name="Levenez F."/>
            <person name="Lund O."/>
            <person name="Moumen B."/>
            <person name="Le Paslier D."/>
            <person name="Pons N."/>
            <person name="Pedersen O."/>
            <person name="Prifti E."/>
            <person name="Qin J."/>
            <person name="Raes J."/>
            <person name="Tap J."/>
            <person name="Tims S."/>
            <person name="Ussery D.W."/>
            <person name="Yamada T."/>
            <person name="MetaHit consortium"/>
            <person name="Renault P."/>
            <person name="Sicheritz-Ponten T."/>
            <person name="Bork P."/>
            <person name="Wang J."/>
            <person name="Brunak S."/>
            <person name="Ehrlich S.D."/>
        </authorList>
    </citation>
    <scope>NUCLEOTIDE SEQUENCE [LARGE SCALE GENOMIC DNA]</scope>
</reference>
<dbReference type="EMBL" id="CBFV010000094">
    <property type="protein sequence ID" value="CDC75049.1"/>
    <property type="molecule type" value="Genomic_DNA"/>
</dbReference>
<proteinExistence type="predicted"/>
<feature type="region of interest" description="Disordered" evidence="1">
    <location>
        <begin position="83"/>
        <end position="116"/>
    </location>
</feature>
<comment type="caution">
    <text evidence="2">The sequence shown here is derived from an EMBL/GenBank/DDBJ whole genome shotgun (WGS) entry which is preliminary data.</text>
</comment>
<evidence type="ECO:0000313" key="2">
    <source>
        <dbReference type="EMBL" id="CDC75049.1"/>
    </source>
</evidence>
<evidence type="ECO:0000313" key="3">
    <source>
        <dbReference type="Proteomes" id="UP000018162"/>
    </source>
</evidence>
<name>R6TZ08_9FIRM</name>
<dbReference type="AlphaFoldDB" id="R6TZ08"/>
<gene>
    <name evidence="2" type="ORF">BN626_01939</name>
</gene>
<dbReference type="Pfam" id="PF18946">
    <property type="entry name" value="Apex"/>
    <property type="match status" value="1"/>
</dbReference>
<organism evidence="2 3">
    <name type="scientific">Agathobacter rectalis CAG:36</name>
    <dbReference type="NCBI Taxonomy" id="1263079"/>
    <lineage>
        <taxon>Bacteria</taxon>
        <taxon>Bacillati</taxon>
        <taxon>Bacillota</taxon>
        <taxon>Clostridia</taxon>
        <taxon>Lachnospirales</taxon>
        <taxon>Lachnospiraceae</taxon>
        <taxon>Agathobacter</taxon>
    </lineage>
</organism>
<protein>
    <submittedName>
        <fullName evidence="2">Uncharacterized protein</fullName>
    </submittedName>
</protein>